<accession>H8L1U3</accession>
<protein>
    <submittedName>
        <fullName evidence="1">Uncharacterized protein</fullName>
    </submittedName>
</protein>
<gene>
    <name evidence="1" type="ordered locus">Fraau_1967</name>
</gene>
<evidence type="ECO:0000313" key="1">
    <source>
        <dbReference type="EMBL" id="AFC86354.1"/>
    </source>
</evidence>
<proteinExistence type="predicted"/>
<dbReference type="KEGG" id="fau:Fraau_1967"/>
<reference evidence="1" key="1">
    <citation type="submission" date="2012-02" db="EMBL/GenBank/DDBJ databases">
        <title>The complete genome of Frateuria aurantia DSM 6220.</title>
        <authorList>
            <consortium name="US DOE Joint Genome Institute (JGI-PGF)"/>
            <person name="Lucas S."/>
            <person name="Copeland A."/>
            <person name="Lapidus A."/>
            <person name="Glavina del Rio T."/>
            <person name="Dalin E."/>
            <person name="Tice H."/>
            <person name="Bruce D."/>
            <person name="Goodwin L."/>
            <person name="Pitluck S."/>
            <person name="Peters L."/>
            <person name="Ovchinnikova G."/>
            <person name="Teshima H."/>
            <person name="Kyrpides N."/>
            <person name="Mavromatis K."/>
            <person name="Ivanova N."/>
            <person name="Brettin T."/>
            <person name="Detter J.C."/>
            <person name="Han C."/>
            <person name="Larimer F."/>
            <person name="Land M."/>
            <person name="Hauser L."/>
            <person name="Markowitz V."/>
            <person name="Cheng J.-F."/>
            <person name="Hugenholtz P."/>
            <person name="Woyke T."/>
            <person name="Wu D."/>
            <person name="Brambilla E."/>
            <person name="Klenk H.-P."/>
            <person name="Eisen J.A."/>
        </authorList>
    </citation>
    <scope>NUCLEOTIDE SEQUENCE</scope>
    <source>
        <strain evidence="1">DSM 6220</strain>
    </source>
</reference>
<dbReference type="RefSeq" id="WP_014403357.1">
    <property type="nucleotide sequence ID" value="NC_017033.1"/>
</dbReference>
<dbReference type="Proteomes" id="UP000005234">
    <property type="component" value="Chromosome"/>
</dbReference>
<organism evidence="1 2">
    <name type="scientific">Frateuria aurantia (strain ATCC 33424 / DSM 6220 / KCTC 2777 / LMG 1558 / NBRC 3245 / NCIMB 13370)</name>
    <name type="common">Acetobacter aurantius</name>
    <dbReference type="NCBI Taxonomy" id="767434"/>
    <lineage>
        <taxon>Bacteria</taxon>
        <taxon>Pseudomonadati</taxon>
        <taxon>Pseudomonadota</taxon>
        <taxon>Gammaproteobacteria</taxon>
        <taxon>Lysobacterales</taxon>
        <taxon>Rhodanobacteraceae</taxon>
        <taxon>Frateuria</taxon>
    </lineage>
</organism>
<dbReference type="EMBL" id="CP003350">
    <property type="protein sequence ID" value="AFC86354.1"/>
    <property type="molecule type" value="Genomic_DNA"/>
</dbReference>
<keyword evidence="2" id="KW-1185">Reference proteome</keyword>
<sequence>MSISTRIYRVVVNEGGDDESTHLVRANTPDNAVKHVLTKQISANVATQDELVELASQGVAVETAIVHDRPGKPGRPKQKAA</sequence>
<evidence type="ECO:0000313" key="2">
    <source>
        <dbReference type="Proteomes" id="UP000005234"/>
    </source>
</evidence>
<name>H8L1U3_FRAAD</name>
<dbReference type="STRING" id="767434.Fraau_1967"/>
<dbReference type="HOGENOM" id="CLU_2568856_0_0_6"/>
<dbReference type="AlphaFoldDB" id="H8L1U3"/>